<keyword evidence="4" id="KW-0694">RNA-binding</keyword>
<proteinExistence type="inferred from homology"/>
<gene>
    <name evidence="7" type="ORF">ILEXP_LOCUS34079</name>
</gene>
<dbReference type="Proteomes" id="UP001642360">
    <property type="component" value="Unassembled WGS sequence"/>
</dbReference>
<dbReference type="PANTHER" id="PTHR43051:SF1">
    <property type="entry name" value="POLYNUCLEOTIDE ADENYLYLTRANSFERASE FAMILY PROTEIN"/>
    <property type="match status" value="1"/>
</dbReference>
<feature type="domain" description="Poly A polymerase head" evidence="5">
    <location>
        <begin position="92"/>
        <end position="220"/>
    </location>
</feature>
<evidence type="ECO:0000313" key="7">
    <source>
        <dbReference type="EMBL" id="CAK9164938.1"/>
    </source>
</evidence>
<dbReference type="Gene3D" id="1.10.3090.10">
    <property type="entry name" value="cca-adding enzyme, domain 2"/>
    <property type="match status" value="1"/>
</dbReference>
<dbReference type="InterPro" id="IPR052191">
    <property type="entry name" value="tRNA_ntf/polyA_polymerase_I"/>
</dbReference>
<evidence type="ECO:0000256" key="1">
    <source>
        <dbReference type="ARBA" id="ARBA00007265"/>
    </source>
</evidence>
<dbReference type="InterPro" id="IPR043519">
    <property type="entry name" value="NT_sf"/>
</dbReference>
<dbReference type="GO" id="GO:0001680">
    <property type="term" value="P:tRNA 3'-terminal CCA addition"/>
    <property type="evidence" value="ECO:0007669"/>
    <property type="project" value="UniProtKB-ARBA"/>
</dbReference>
<keyword evidence="3" id="KW-0547">Nucleotide-binding</keyword>
<accession>A0ABC8TD75</accession>
<evidence type="ECO:0000256" key="4">
    <source>
        <dbReference type="RuleBase" id="RU003953"/>
    </source>
</evidence>
<evidence type="ECO:0008006" key="9">
    <source>
        <dbReference type="Google" id="ProtNLM"/>
    </source>
</evidence>
<evidence type="ECO:0000313" key="8">
    <source>
        <dbReference type="Proteomes" id="UP001642360"/>
    </source>
</evidence>
<keyword evidence="8" id="KW-1185">Reference proteome</keyword>
<dbReference type="EMBL" id="CAUOFW020004292">
    <property type="protein sequence ID" value="CAK9164938.1"/>
    <property type="molecule type" value="Genomic_DNA"/>
</dbReference>
<dbReference type="InterPro" id="IPR032828">
    <property type="entry name" value="PolyA_RNA-bd"/>
</dbReference>
<dbReference type="SUPFAM" id="SSF81891">
    <property type="entry name" value="Poly A polymerase C-terminal region-like"/>
    <property type="match status" value="1"/>
</dbReference>
<dbReference type="GO" id="GO:0003723">
    <property type="term" value="F:RNA binding"/>
    <property type="evidence" value="ECO:0007669"/>
    <property type="project" value="UniProtKB-KW"/>
</dbReference>
<feature type="domain" description="tRNA nucleotidyltransferase/poly(A) polymerase RNA and SrmB- binding" evidence="6">
    <location>
        <begin position="249"/>
        <end position="309"/>
    </location>
</feature>
<evidence type="ECO:0000259" key="5">
    <source>
        <dbReference type="Pfam" id="PF01743"/>
    </source>
</evidence>
<dbReference type="Gene3D" id="3.30.460.10">
    <property type="entry name" value="Beta Polymerase, domain 2"/>
    <property type="match status" value="1"/>
</dbReference>
<dbReference type="GO" id="GO:0016740">
    <property type="term" value="F:transferase activity"/>
    <property type="evidence" value="ECO:0007669"/>
    <property type="project" value="UniProtKB-KW"/>
</dbReference>
<dbReference type="Pfam" id="PF12627">
    <property type="entry name" value="PolyA_pol_RNAbd"/>
    <property type="match status" value="1"/>
</dbReference>
<dbReference type="AlphaFoldDB" id="A0ABC8TD75"/>
<dbReference type="SUPFAM" id="SSF81301">
    <property type="entry name" value="Nucleotidyltransferase"/>
    <property type="match status" value="1"/>
</dbReference>
<keyword evidence="2 4" id="KW-0808">Transferase</keyword>
<name>A0ABC8TD75_9AQUA</name>
<dbReference type="PANTHER" id="PTHR43051">
    <property type="entry name" value="POLYNUCLEOTIDE ADENYLYLTRANSFERASE FAMILY PROTEIN"/>
    <property type="match status" value="1"/>
</dbReference>
<reference evidence="7 8" key="1">
    <citation type="submission" date="2024-02" db="EMBL/GenBank/DDBJ databases">
        <authorList>
            <person name="Vignale AGUSTIN F."/>
            <person name="Sosa J E."/>
            <person name="Modenutti C."/>
        </authorList>
    </citation>
    <scope>NUCLEOTIDE SEQUENCE [LARGE SCALE GENOMIC DNA]</scope>
</reference>
<comment type="similarity">
    <text evidence="1 4">Belongs to the tRNA nucleotidyltransferase/poly(A) polymerase family.</text>
</comment>
<evidence type="ECO:0000256" key="2">
    <source>
        <dbReference type="ARBA" id="ARBA00022679"/>
    </source>
</evidence>
<comment type="caution">
    <text evidence="7">The sequence shown here is derived from an EMBL/GenBank/DDBJ whole genome shotgun (WGS) entry which is preliminary data.</text>
</comment>
<dbReference type="Pfam" id="PF01743">
    <property type="entry name" value="PolyA_pol"/>
    <property type="match status" value="1"/>
</dbReference>
<sequence>MAIRTTRTGQNALLSHLRALLTLQRFNHNLAEAGSQAQPNANVGSDSVSQQGRIEFSKWRKMDSRTLGITRSMISWPSWIVMKVLQSKGFEVYLVGGCVRDLLLNRIPKDFDLITTAALKQIRKQFHHSEIVGRRFPICRVHVKGSVIEVSSFETVAQHAEKEKFLFSQMPKGCDKKDFTRWRNCMHRDFTINSLFFDPFVNKIYDYANGMMDIRSLKLRTLIPAELSFKEDCARILRCLRLAARLSLSFSKETEAAIRKLSPSINNLNKSRMIMELNYMLSYGAAESSLCLLWRFNMLDILLPVHAAYLDQQTRKQSGQSSIMLMKLFFQLDKLVTCDRPSDCILCSILSILDQPKYIALLEALWIRAYYFRSSYIKWVGLLAFHLGLLNKPQHALVVLTFASVLYHGNWKEGVKFARQNAQTPLSFVPEISEACEFISDDELAERVIQLASLVQDSIDILTDEDSLLETMARFPGLPCSGVVSISSLVSSLCIQ</sequence>
<dbReference type="InterPro" id="IPR002646">
    <property type="entry name" value="PolA_pol_head_dom"/>
</dbReference>
<evidence type="ECO:0000259" key="6">
    <source>
        <dbReference type="Pfam" id="PF12627"/>
    </source>
</evidence>
<dbReference type="GO" id="GO:0000166">
    <property type="term" value="F:nucleotide binding"/>
    <property type="evidence" value="ECO:0007669"/>
    <property type="project" value="UniProtKB-KW"/>
</dbReference>
<organism evidence="7 8">
    <name type="scientific">Ilex paraguariensis</name>
    <name type="common">yerba mate</name>
    <dbReference type="NCBI Taxonomy" id="185542"/>
    <lineage>
        <taxon>Eukaryota</taxon>
        <taxon>Viridiplantae</taxon>
        <taxon>Streptophyta</taxon>
        <taxon>Embryophyta</taxon>
        <taxon>Tracheophyta</taxon>
        <taxon>Spermatophyta</taxon>
        <taxon>Magnoliopsida</taxon>
        <taxon>eudicotyledons</taxon>
        <taxon>Gunneridae</taxon>
        <taxon>Pentapetalae</taxon>
        <taxon>asterids</taxon>
        <taxon>campanulids</taxon>
        <taxon>Aquifoliales</taxon>
        <taxon>Aquifoliaceae</taxon>
        <taxon>Ilex</taxon>
    </lineage>
</organism>
<evidence type="ECO:0000256" key="3">
    <source>
        <dbReference type="ARBA" id="ARBA00022741"/>
    </source>
</evidence>
<protein>
    <recommendedName>
        <fullName evidence="9">Poly(A) polymerase</fullName>
    </recommendedName>
</protein>
<dbReference type="CDD" id="cd05398">
    <property type="entry name" value="NT_ClassII-CCAase"/>
    <property type="match status" value="1"/>
</dbReference>